<evidence type="ECO:0000313" key="3">
    <source>
        <dbReference type="Proteomes" id="UP000663829"/>
    </source>
</evidence>
<dbReference type="Proteomes" id="UP000681722">
    <property type="component" value="Unassembled WGS sequence"/>
</dbReference>
<dbReference type="AlphaFoldDB" id="A0A815LIP2"/>
<dbReference type="EMBL" id="CAJOBC010083291">
    <property type="protein sequence ID" value="CAF4299436.1"/>
    <property type="molecule type" value="Genomic_DNA"/>
</dbReference>
<keyword evidence="3" id="KW-1185">Reference proteome</keyword>
<dbReference type="Gene3D" id="1.25.40.10">
    <property type="entry name" value="Tetratricopeptide repeat domain"/>
    <property type="match status" value="1"/>
</dbReference>
<dbReference type="SUPFAM" id="SSF48452">
    <property type="entry name" value="TPR-like"/>
    <property type="match status" value="1"/>
</dbReference>
<dbReference type="InterPro" id="IPR019734">
    <property type="entry name" value="TPR_rpt"/>
</dbReference>
<name>A0A815LIP2_9BILA</name>
<reference evidence="1" key="1">
    <citation type="submission" date="2021-02" db="EMBL/GenBank/DDBJ databases">
        <authorList>
            <person name="Nowell W R."/>
        </authorList>
    </citation>
    <scope>NUCLEOTIDE SEQUENCE</scope>
</reference>
<proteinExistence type="predicted"/>
<comment type="caution">
    <text evidence="1">The sequence shown here is derived from an EMBL/GenBank/DDBJ whole genome shotgun (WGS) entry which is preliminary data.</text>
</comment>
<evidence type="ECO:0000313" key="2">
    <source>
        <dbReference type="EMBL" id="CAF4299436.1"/>
    </source>
</evidence>
<organism evidence="1 3">
    <name type="scientific">Didymodactylos carnosus</name>
    <dbReference type="NCBI Taxonomy" id="1234261"/>
    <lineage>
        <taxon>Eukaryota</taxon>
        <taxon>Metazoa</taxon>
        <taxon>Spiralia</taxon>
        <taxon>Gnathifera</taxon>
        <taxon>Rotifera</taxon>
        <taxon>Eurotatoria</taxon>
        <taxon>Bdelloidea</taxon>
        <taxon>Philodinida</taxon>
        <taxon>Philodinidae</taxon>
        <taxon>Didymodactylos</taxon>
    </lineage>
</organism>
<dbReference type="SMART" id="SM00028">
    <property type="entry name" value="TPR"/>
    <property type="match status" value="2"/>
</dbReference>
<dbReference type="EMBL" id="CAJNOQ010017867">
    <property type="protein sequence ID" value="CAF1410585.1"/>
    <property type="molecule type" value="Genomic_DNA"/>
</dbReference>
<evidence type="ECO:0000313" key="1">
    <source>
        <dbReference type="EMBL" id="CAF1410585.1"/>
    </source>
</evidence>
<feature type="non-terminal residue" evidence="1">
    <location>
        <position position="1"/>
    </location>
</feature>
<protein>
    <submittedName>
        <fullName evidence="1">Uncharacterized protein</fullName>
    </submittedName>
</protein>
<accession>A0A815LIP2</accession>
<dbReference type="Proteomes" id="UP000663829">
    <property type="component" value="Unassembled WGS sequence"/>
</dbReference>
<gene>
    <name evidence="1" type="ORF">GPM918_LOCUS33488</name>
    <name evidence="2" type="ORF">SRO942_LOCUS34173</name>
</gene>
<dbReference type="InterPro" id="IPR011990">
    <property type="entry name" value="TPR-like_helical_dom_sf"/>
</dbReference>
<sequence>MCTNLAEFYYKRNSYDTAVEEEGITLAILREQLPNDIDENLTLLIYEKLGNVHELNNNAERAIKNYDNAFKETEKFDTVLQDIKTRKSALCIDKLNQIKTKSSYVIEDNINNKLESYVKCGEISIIINKYGDAIMYYLNAFYSCATKLNNDGTQTDKEIIDEICQKLKQNSLEQKDIIDYYSNISNQDAVMINMKMGALNRNNGDHKNAIKNYADALQLLNCIGHVLTKAGDYEAAILYWNEIREFKEQMLPIKIIEMIHLPKSPFIQIYNQTKLLKKILSKYILSIADGCQKCASYSSKYGDSYVKLANEEEDDDQMFLKYRRKAIKCYQNARKYYKCELNILMKKEDKNIYENFANSCVKCGDKRKTLASDDETDKIIYYYQRAIQYYQYARHDYNILVKTDEIYLRQVEQINSFIQDTLEKIANHRVKQSDKLANDNNKEEDNQLAIQYYEGAKFNYNSALNISMRTEGGRGESIKFYGNAIEQINKNIKRMTHRAL</sequence>